<dbReference type="Gene3D" id="2.10.70.10">
    <property type="entry name" value="Complement Module, domain 1"/>
    <property type="match status" value="2"/>
</dbReference>
<dbReference type="SUPFAM" id="SSF57535">
    <property type="entry name" value="Complement control module/SCR domain"/>
    <property type="match status" value="2"/>
</dbReference>
<dbReference type="Pfam" id="PF00084">
    <property type="entry name" value="Sushi"/>
    <property type="match status" value="2"/>
</dbReference>
<feature type="compositionally biased region" description="Low complexity" evidence="5">
    <location>
        <begin position="2004"/>
        <end position="2016"/>
    </location>
</feature>
<evidence type="ECO:0000259" key="6">
    <source>
        <dbReference type="SMART" id="SM00032"/>
    </source>
</evidence>
<evidence type="ECO:0000256" key="3">
    <source>
        <dbReference type="ARBA" id="ARBA00023157"/>
    </source>
</evidence>
<organism evidence="7 8">
    <name type="scientific">Polarella glacialis</name>
    <name type="common">Dinoflagellate</name>
    <dbReference type="NCBI Taxonomy" id="89957"/>
    <lineage>
        <taxon>Eukaryota</taxon>
        <taxon>Sar</taxon>
        <taxon>Alveolata</taxon>
        <taxon>Dinophyceae</taxon>
        <taxon>Suessiales</taxon>
        <taxon>Suessiaceae</taxon>
        <taxon>Polarella</taxon>
    </lineage>
</organism>
<keyword evidence="1" id="KW-0768">Sushi</keyword>
<keyword evidence="4" id="KW-0325">Glycoprotein</keyword>
<keyword evidence="2" id="KW-0677">Repeat</keyword>
<feature type="non-terminal residue" evidence="7">
    <location>
        <position position="1"/>
    </location>
</feature>
<accession>A0A813JWS6</accession>
<proteinExistence type="predicted"/>
<sequence length="2053" mass="212891">CSRPSLVQSLQVVVERQVQSLVMMRSALLASLRGMALLSELAAGQIDMACLCPAGSAYNATATFSYINYEYRYETCSAFVTRAMTGKTASTCANTLWELTKFQQDPNSAGNQYQIGELRNSCCAPSSSSPAKDYSCFCPSSAPRWTGDDFVSSHDYVNTVSPTLSCGTAMDVLYVDAMSQYLTSASPARPESELISALLSTATCPVSLAALPAGFCGRNRLHSMYSAAVPPECQGLQEGKCKGDYAQSEYVSRCSQSSLRCRWGWSNSGQAYRCELRIPSGLAEADIPAHANATNATFDVCANIATQLNCTSAKAQSDDFCYGHLDTFGKGKKCLDINLGQSGTQCRDTNYTPSLACEWKDFLAYPSDLARQAQYSGCCAKSVTELYGLAYCRARKPGSAWEGSKAYNVSSTCDVGMLDVKGLEGALNLPLDQAQQFYTQADGCCKELADGAGDCMCPSSSKFLANNSMNPSHSRSGTCGESMLWLAGTASTCPAMSQAYFEAWKAAPSTSYSTGKPTIVSFSSMTRACCSKPLAAAVEAWPTSQCFCPADSPAWKGNTFPVRDRYFPATPSTCASALRVALFEELSSYYTADTITPVAAVGPKLTVLLQPTSSCKAEQDSMPPAACQAHYDSPGKTGGSTPAECSGLNQTACRQTAYVENSISTCRSVTSNCYWRLWASSDGSEEGKCIPYTSVPAEIPSHALLPGVSCSNFTSKEDCQSTPVSGPYCKGYSYSPTTRYAAACKAISPGVECQTVQYSPEQTCTWFDYAARYQVADVLRSCCSQPPATSSGAKYCSEWQLGTAWVDTPACDLVIFKALEAPGRLLQEMGEEMGALRNAAGSSSVVAQSDALDACCRAPSLDMACFCVSEWRTFNASATVYFGVRGYEGMNCAAQLQGLASVSGLTTCPALVESLNQSSGGPSYLEYVLRQCCSKMSMEGIVQEYGQPFCKERAPDTMFKVAEVAPLSPEIWRHQPQQQQEQRKNPSNMSCGDLFSDLEGLKLKGVPNNTALRELILQSMDYCCFFSGTAPCQGGLPTGPGVDTSGCSGMVTDQECKVACAVGYDSKALSSSFVYSCLGNGKFVGLDPHCATPKCSIDPAAASGVNVSSCTDVEVGATCMLSCAEHHTPQGIGLSRLTCQADKNFMGTQLVCEPLTCSKSSLPQVGLGMTIQPACLKTTVNAFCNLRCDVGFESSPPSTAVLCLASGSFEALAAAPVCLPKKCPLRGAFLAAHVATSCEDKVEGGTCSSFCAEGFSGSEVQPHSCSDGNFTGSLPASCVAVNCTTNTPGGGSLDGSACSGTTTAGSCNVSCIRGYKSQTQLRSTCLATGSFSQVTDDCSAEQCGSLASVGDFGTLGVTSTCRNMRFGQACLAYCDRGFTMTGAPKNLLCDYASDYTTNSGFKANTGSVVAPVCVGSACTVGFPSARGLQHTCSGITTGQQCEGTALPGYFLPAPIKYMCAASGQVTKVGQGSANTNRASCQDGSVGTNAASTCQRKFVEETCWAYCSAGFTGALQEYVCAVQSNGQFAPEPVGTAVSCARRLSAEPEVEVERRLAGAVCGSASISTAGLDILSLNASSCDVASGEVCIAECATGYSLVAGGKATMYDCNNGALSGTKPNCAPTACNYSLPTGLGVTHNCTGVATGSSCTAQCGVPGYSLLQGAAPQAFQCTASGDFEGTDPTCAPKNCTALTLGTVFDTSGCLERSFGDPACFVICGEGYELVGSAGSYQCLADGSFSGSEPQCASKTCAGSVPGAPTCSNLGTGETCNVSCAAGYSGTPSVYTCGTNGLIAGTTPSCEAEKCLAPTLPAGLNHTCSGIQLGKKCAVGCLYGLALAAGSSESVFTCAVKASSATVEFAAPPQWPKCEAELCKYGMPSATELDQNCSTIVTGQTCSVGCKLGSAGVSTVYNCGADGVVKGSRPTCQVKMCPSRQLAGVDTSSCLNLTYGRSCQVACADGYEAASGAAAIAIWACSFVDASSSSEAMLLGPSMTCTVKASVAGSNATGNENTAANGTAAEKDQPPPAAQPPPAFSTASPLCSATLLATLLGVGRL</sequence>
<evidence type="ECO:0000256" key="1">
    <source>
        <dbReference type="ARBA" id="ARBA00022659"/>
    </source>
</evidence>
<dbReference type="PANTHER" id="PTHR19325">
    <property type="entry name" value="COMPLEMENT COMPONENT-RELATED SUSHI DOMAIN-CONTAINING"/>
    <property type="match status" value="1"/>
</dbReference>
<feature type="domain" description="Sushi" evidence="6">
    <location>
        <begin position="1095"/>
        <end position="1152"/>
    </location>
</feature>
<evidence type="ECO:0000313" key="7">
    <source>
        <dbReference type="EMBL" id="CAE8686915.1"/>
    </source>
</evidence>
<feature type="region of interest" description="Disordered" evidence="5">
    <location>
        <begin position="2004"/>
        <end position="2033"/>
    </location>
</feature>
<dbReference type="EMBL" id="CAJNNW010026663">
    <property type="protein sequence ID" value="CAE8686915.1"/>
    <property type="molecule type" value="Genomic_DNA"/>
</dbReference>
<gene>
    <name evidence="7" type="ORF">PGLA2088_LOCUS25206</name>
</gene>
<dbReference type="InterPro" id="IPR050350">
    <property type="entry name" value="Compl-Cell_Adhes-Reg"/>
</dbReference>
<dbReference type="InterPro" id="IPR035976">
    <property type="entry name" value="Sushi/SCR/CCP_sf"/>
</dbReference>
<feature type="domain" description="Sushi" evidence="6">
    <location>
        <begin position="1559"/>
        <end position="1620"/>
    </location>
</feature>
<comment type="caution">
    <text evidence="7">The sequence shown here is derived from an EMBL/GenBank/DDBJ whole genome shotgun (WGS) entry which is preliminary data.</text>
</comment>
<feature type="domain" description="Sushi" evidence="6">
    <location>
        <begin position="1688"/>
        <end position="1744"/>
    </location>
</feature>
<evidence type="ECO:0000256" key="5">
    <source>
        <dbReference type="SAM" id="MobiDB-lite"/>
    </source>
</evidence>
<evidence type="ECO:0000256" key="2">
    <source>
        <dbReference type="ARBA" id="ARBA00022737"/>
    </source>
</evidence>
<dbReference type="PANTHER" id="PTHR19325:SF560">
    <property type="entry name" value="SUSHI, VON WILLEBRAND FACTOR TYPE A, EGF AND PENTRAXIN DOMAIN-CONTAINING PROTEIN 1"/>
    <property type="match status" value="1"/>
</dbReference>
<feature type="domain" description="Sushi" evidence="6">
    <location>
        <begin position="1343"/>
        <end position="1413"/>
    </location>
</feature>
<protein>
    <recommendedName>
        <fullName evidence="6">Sushi domain-containing protein</fullName>
    </recommendedName>
</protein>
<evidence type="ECO:0000313" key="8">
    <source>
        <dbReference type="Proteomes" id="UP000626109"/>
    </source>
</evidence>
<keyword evidence="3" id="KW-1015">Disulfide bond</keyword>
<feature type="domain" description="Sushi" evidence="6">
    <location>
        <begin position="1625"/>
        <end position="1683"/>
    </location>
</feature>
<dbReference type="SMART" id="SM00032">
    <property type="entry name" value="CCP"/>
    <property type="match status" value="5"/>
</dbReference>
<dbReference type="InterPro" id="IPR000436">
    <property type="entry name" value="Sushi_SCR_CCP_dom"/>
</dbReference>
<dbReference type="Proteomes" id="UP000626109">
    <property type="component" value="Unassembled WGS sequence"/>
</dbReference>
<reference evidence="7" key="1">
    <citation type="submission" date="2021-02" db="EMBL/GenBank/DDBJ databases">
        <authorList>
            <person name="Dougan E. K."/>
            <person name="Rhodes N."/>
            <person name="Thang M."/>
            <person name="Chan C."/>
        </authorList>
    </citation>
    <scope>NUCLEOTIDE SEQUENCE</scope>
</reference>
<evidence type="ECO:0000256" key="4">
    <source>
        <dbReference type="ARBA" id="ARBA00023180"/>
    </source>
</evidence>
<name>A0A813JWS6_POLGL</name>
<feature type="compositionally biased region" description="Pro residues" evidence="5">
    <location>
        <begin position="2022"/>
        <end position="2031"/>
    </location>
</feature>